<dbReference type="AlphaFoldDB" id="A0A5L4V8Q6"/>
<gene>
    <name evidence="1" type="ORF">CT510_07810</name>
</gene>
<dbReference type="EMBL" id="AABVLA010000036">
    <property type="protein sequence ID" value="EAJ1622534.1"/>
    <property type="molecule type" value="Genomic_DNA"/>
</dbReference>
<proteinExistence type="predicted"/>
<accession>A0A5L4V8Q6</accession>
<protein>
    <submittedName>
        <fullName evidence="1">Mobilization protein</fullName>
    </submittedName>
</protein>
<dbReference type="RefSeq" id="WP_004276230.1">
    <property type="nucleotide sequence ID" value="NZ_JANKIY010000014.1"/>
</dbReference>
<dbReference type="Proteomes" id="UP000535305">
    <property type="component" value="Unassembled WGS sequence"/>
</dbReference>
<keyword evidence="2" id="KW-1185">Reference proteome</keyword>
<organism evidence="1 2">
    <name type="scientific">Campylobacter upsaliensis</name>
    <dbReference type="NCBI Taxonomy" id="28080"/>
    <lineage>
        <taxon>Bacteria</taxon>
        <taxon>Pseudomonadati</taxon>
        <taxon>Campylobacterota</taxon>
        <taxon>Epsilonproteobacteria</taxon>
        <taxon>Campylobacterales</taxon>
        <taxon>Campylobacteraceae</taxon>
        <taxon>Campylobacter</taxon>
    </lineage>
</organism>
<reference evidence="1 2" key="1">
    <citation type="submission" date="2018-06" db="EMBL/GenBank/DDBJ databases">
        <authorList>
            <consortium name="PulseNet: The National Subtyping Network for Foodborne Disease Surveillance"/>
            <person name="Tarr C.L."/>
            <person name="Trees E."/>
            <person name="Katz L.S."/>
            <person name="Carleton-Romer H.A."/>
            <person name="Stroika S."/>
            <person name="Kucerova Z."/>
            <person name="Roache K.F."/>
            <person name="Sabol A.L."/>
            <person name="Besser J."/>
            <person name="Gerner-Smidt P."/>
        </authorList>
    </citation>
    <scope>NUCLEOTIDE SEQUENCE [LARGE SCALE GENOMIC DNA]</scope>
    <source>
        <strain evidence="1 2">PNUSAC003104</strain>
    </source>
</reference>
<evidence type="ECO:0000313" key="1">
    <source>
        <dbReference type="EMBL" id="EAJ1622534.1"/>
    </source>
</evidence>
<comment type="caution">
    <text evidence="1">The sequence shown here is derived from an EMBL/GenBank/DDBJ whole genome shotgun (WGS) entry which is preliminary data.</text>
</comment>
<sequence length="74" mass="8792">MKNNADINVKNDENIISKRILFNKKSLEMINIMLPAYKDEIDDNLKENEKISLLVNLCVEKMFKKDFLEKIKDF</sequence>
<name>A0A5L4V8Q6_CAMUP</name>
<evidence type="ECO:0000313" key="2">
    <source>
        <dbReference type="Proteomes" id="UP000535305"/>
    </source>
</evidence>